<organism evidence="2 3">
    <name type="scientific">Botrimarina colliarenosi</name>
    <dbReference type="NCBI Taxonomy" id="2528001"/>
    <lineage>
        <taxon>Bacteria</taxon>
        <taxon>Pseudomonadati</taxon>
        <taxon>Planctomycetota</taxon>
        <taxon>Planctomycetia</taxon>
        <taxon>Pirellulales</taxon>
        <taxon>Lacipirellulaceae</taxon>
        <taxon>Botrimarina</taxon>
    </lineage>
</organism>
<comment type="caution">
    <text evidence="2">The sequence shown here is derived from an EMBL/GenBank/DDBJ whole genome shotgun (WGS) entry which is preliminary data.</text>
</comment>
<name>A0A5C6A7L7_9BACT</name>
<feature type="transmembrane region" description="Helical" evidence="1">
    <location>
        <begin position="138"/>
        <end position="157"/>
    </location>
</feature>
<feature type="transmembrane region" description="Helical" evidence="1">
    <location>
        <begin position="232"/>
        <end position="255"/>
    </location>
</feature>
<feature type="transmembrane region" description="Helical" evidence="1">
    <location>
        <begin position="55"/>
        <end position="79"/>
    </location>
</feature>
<protein>
    <submittedName>
        <fullName evidence="2">Uncharacterized protein</fullName>
    </submittedName>
</protein>
<keyword evidence="1" id="KW-1133">Transmembrane helix</keyword>
<dbReference type="Proteomes" id="UP000317421">
    <property type="component" value="Unassembled WGS sequence"/>
</dbReference>
<feature type="transmembrane region" description="Helical" evidence="1">
    <location>
        <begin position="163"/>
        <end position="185"/>
    </location>
</feature>
<dbReference type="EMBL" id="SJPR01000005">
    <property type="protein sequence ID" value="TWT95315.1"/>
    <property type="molecule type" value="Genomic_DNA"/>
</dbReference>
<dbReference type="AlphaFoldDB" id="A0A5C6A7L7"/>
<reference evidence="2 3" key="1">
    <citation type="submission" date="2019-02" db="EMBL/GenBank/DDBJ databases">
        <title>Deep-cultivation of Planctomycetes and their phenomic and genomic characterization uncovers novel biology.</title>
        <authorList>
            <person name="Wiegand S."/>
            <person name="Jogler M."/>
            <person name="Boedeker C."/>
            <person name="Pinto D."/>
            <person name="Vollmers J."/>
            <person name="Rivas-Marin E."/>
            <person name="Kohn T."/>
            <person name="Peeters S.H."/>
            <person name="Heuer A."/>
            <person name="Rast P."/>
            <person name="Oberbeckmann S."/>
            <person name="Bunk B."/>
            <person name="Jeske O."/>
            <person name="Meyerdierks A."/>
            <person name="Storesund J.E."/>
            <person name="Kallscheuer N."/>
            <person name="Luecker S."/>
            <person name="Lage O.M."/>
            <person name="Pohl T."/>
            <person name="Merkel B.J."/>
            <person name="Hornburger P."/>
            <person name="Mueller R.-W."/>
            <person name="Bruemmer F."/>
            <person name="Labrenz M."/>
            <person name="Spormann A.M."/>
            <person name="Op Den Camp H."/>
            <person name="Overmann J."/>
            <person name="Amann R."/>
            <person name="Jetten M.S.M."/>
            <person name="Mascher T."/>
            <person name="Medema M.H."/>
            <person name="Devos D.P."/>
            <person name="Kaster A.-K."/>
            <person name="Ovreas L."/>
            <person name="Rohde M."/>
            <person name="Galperin M.Y."/>
            <person name="Jogler C."/>
        </authorList>
    </citation>
    <scope>NUCLEOTIDE SEQUENCE [LARGE SCALE GENOMIC DNA]</scope>
    <source>
        <strain evidence="2 3">Pla108</strain>
    </source>
</reference>
<keyword evidence="3" id="KW-1185">Reference proteome</keyword>
<accession>A0A5C6A7L7</accession>
<evidence type="ECO:0000313" key="3">
    <source>
        <dbReference type="Proteomes" id="UP000317421"/>
    </source>
</evidence>
<proteinExistence type="predicted"/>
<evidence type="ECO:0000313" key="2">
    <source>
        <dbReference type="EMBL" id="TWT95315.1"/>
    </source>
</evidence>
<feature type="transmembrane region" description="Helical" evidence="1">
    <location>
        <begin position="206"/>
        <end position="226"/>
    </location>
</feature>
<gene>
    <name evidence="2" type="ORF">Pla108_34600</name>
</gene>
<keyword evidence="1" id="KW-0472">Membrane</keyword>
<feature type="transmembrane region" description="Helical" evidence="1">
    <location>
        <begin position="99"/>
        <end position="126"/>
    </location>
</feature>
<keyword evidence="1" id="KW-0812">Transmembrane</keyword>
<sequence>MPDSFSPLARALREKELKRLRRSSLLPSRWSLGLRQSRAEFWTQLGGQCARAGGFYAAFVLFIFGVLGVLEVMGAVSFGRLPGGFPIRPSLSVLSITPLALLMGLVGTCCVAAVVLPAVALTLAVGNERPGRDQIGRVAGSLVAYASLQLFGFLALSENVAPNLFGVVLFALGMWTGQVAGCLAGGADFHRRQLGRLPTAPFRLTLWRLMALMLPISAVLTFLQVADLFSRSLLLSSAAASVVTVATWRPTTWLVSRQIRRHR</sequence>
<evidence type="ECO:0000256" key="1">
    <source>
        <dbReference type="SAM" id="Phobius"/>
    </source>
</evidence>